<comment type="catalytic activity">
    <reaction evidence="7 9 14">
        <text>(S)-4-amino-5-oxopentanoate + tRNA(Glu) + NADP(+) = L-glutamyl-tRNA(Glu) + NADPH + H(+)</text>
        <dbReference type="Rhea" id="RHEA:12344"/>
        <dbReference type="Rhea" id="RHEA-COMP:9663"/>
        <dbReference type="Rhea" id="RHEA-COMP:9680"/>
        <dbReference type="ChEBI" id="CHEBI:15378"/>
        <dbReference type="ChEBI" id="CHEBI:57501"/>
        <dbReference type="ChEBI" id="CHEBI:57783"/>
        <dbReference type="ChEBI" id="CHEBI:58349"/>
        <dbReference type="ChEBI" id="CHEBI:78442"/>
        <dbReference type="ChEBI" id="CHEBI:78520"/>
        <dbReference type="EC" id="1.2.1.70"/>
    </reaction>
</comment>
<dbReference type="Pfam" id="PF00745">
    <property type="entry name" value="GlutR_dimer"/>
    <property type="match status" value="1"/>
</dbReference>
<evidence type="ECO:0000256" key="11">
    <source>
        <dbReference type="PIRSR" id="PIRSR000445-2"/>
    </source>
</evidence>
<dbReference type="InterPro" id="IPR036453">
    <property type="entry name" value="GluRdtase_dimer_dom_sf"/>
</dbReference>
<dbReference type="EC" id="1.2.1.70" evidence="3 9"/>
<evidence type="ECO:0000313" key="20">
    <source>
        <dbReference type="Proteomes" id="UP001302719"/>
    </source>
</evidence>
<evidence type="ECO:0000256" key="1">
    <source>
        <dbReference type="ARBA" id="ARBA00005059"/>
    </source>
</evidence>
<name>A0AA96GLC3_9BACT</name>
<dbReference type="InterPro" id="IPR036291">
    <property type="entry name" value="NAD(P)-bd_dom_sf"/>
</dbReference>
<evidence type="ECO:0000256" key="9">
    <source>
        <dbReference type="HAMAP-Rule" id="MF_00087"/>
    </source>
</evidence>
<dbReference type="Pfam" id="PF05201">
    <property type="entry name" value="GlutR_N"/>
    <property type="match status" value="1"/>
</dbReference>
<dbReference type="RefSeq" id="WP_312646463.1">
    <property type="nucleotide sequence ID" value="NZ_CP116967.1"/>
</dbReference>
<dbReference type="Gene3D" id="3.30.460.30">
    <property type="entry name" value="Glutamyl-tRNA reductase, N-terminal domain"/>
    <property type="match status" value="1"/>
</dbReference>
<evidence type="ECO:0000256" key="15">
    <source>
        <dbReference type="SAM" id="MobiDB-lite"/>
    </source>
</evidence>
<keyword evidence="6 9" id="KW-0627">Porphyrin biosynthesis</keyword>
<evidence type="ECO:0000256" key="4">
    <source>
        <dbReference type="ARBA" id="ARBA00022857"/>
    </source>
</evidence>
<evidence type="ECO:0000259" key="16">
    <source>
        <dbReference type="Pfam" id="PF00745"/>
    </source>
</evidence>
<organism evidence="19 20">
    <name type="scientific">Candidatus Nitrospira allomarina</name>
    <dbReference type="NCBI Taxonomy" id="3020900"/>
    <lineage>
        <taxon>Bacteria</taxon>
        <taxon>Pseudomonadati</taxon>
        <taxon>Nitrospirota</taxon>
        <taxon>Nitrospiria</taxon>
        <taxon>Nitrospirales</taxon>
        <taxon>Nitrospiraceae</taxon>
        <taxon>Nitrospira</taxon>
    </lineage>
</organism>
<dbReference type="AlphaFoldDB" id="A0AA96GLC3"/>
<dbReference type="PANTHER" id="PTHR43013">
    <property type="entry name" value="GLUTAMYL-TRNA REDUCTASE"/>
    <property type="match status" value="1"/>
</dbReference>
<keyword evidence="5 9" id="KW-0560">Oxidoreductase</keyword>
<comment type="subunit">
    <text evidence="9">Homodimer.</text>
</comment>
<dbReference type="Proteomes" id="UP001302719">
    <property type="component" value="Chromosome"/>
</dbReference>
<dbReference type="InterPro" id="IPR000343">
    <property type="entry name" value="4pyrrol_synth_GluRdtase"/>
</dbReference>
<feature type="binding site" evidence="9 11">
    <location>
        <position position="110"/>
    </location>
    <ligand>
        <name>substrate</name>
    </ligand>
</feature>
<evidence type="ECO:0000256" key="13">
    <source>
        <dbReference type="PIRSR" id="PIRSR000445-4"/>
    </source>
</evidence>
<feature type="active site" description="Nucleophile" evidence="9 10">
    <location>
        <position position="50"/>
    </location>
</feature>
<dbReference type="Gene3D" id="3.40.50.720">
    <property type="entry name" value="NAD(P)-binding Rossmann-like Domain"/>
    <property type="match status" value="1"/>
</dbReference>
<protein>
    <recommendedName>
        <fullName evidence="8 9">Glutamyl-tRNA reductase</fullName>
        <shortName evidence="9">GluTR</shortName>
        <ecNumber evidence="3 9">1.2.1.70</ecNumber>
    </recommendedName>
</protein>
<dbReference type="PROSITE" id="PS00747">
    <property type="entry name" value="GLUTR"/>
    <property type="match status" value="1"/>
</dbReference>
<dbReference type="SUPFAM" id="SSF69075">
    <property type="entry name" value="Glutamyl tRNA-reductase dimerization domain"/>
    <property type="match status" value="1"/>
</dbReference>
<evidence type="ECO:0000256" key="2">
    <source>
        <dbReference type="ARBA" id="ARBA00005916"/>
    </source>
</evidence>
<dbReference type="InterPro" id="IPR018214">
    <property type="entry name" value="GluRdtase_CS"/>
</dbReference>
<evidence type="ECO:0000256" key="10">
    <source>
        <dbReference type="PIRSR" id="PIRSR000445-1"/>
    </source>
</evidence>
<dbReference type="GO" id="GO:0050661">
    <property type="term" value="F:NADP binding"/>
    <property type="evidence" value="ECO:0007669"/>
    <property type="project" value="InterPro"/>
</dbReference>
<dbReference type="InterPro" id="IPR015895">
    <property type="entry name" value="4pyrrol_synth_GluRdtase_N"/>
</dbReference>
<comment type="similarity">
    <text evidence="2 9 14">Belongs to the glutamyl-tRNA reductase family.</text>
</comment>
<comment type="miscellaneous">
    <text evidence="9">During catalysis, the active site Cys acts as a nucleophile attacking the alpha-carbonyl group of tRNA-bound glutamate with the formation of a thioester intermediate between enzyme and glutamate, and the concomitant release of tRNA(Glu). The thioester intermediate is finally reduced by direct hydride transfer from NADPH, to form the product GSA.</text>
</comment>
<feature type="domain" description="Quinate/shikimate 5-dehydrogenase/glutamyl-tRNA reductase" evidence="17">
    <location>
        <begin position="172"/>
        <end position="305"/>
    </location>
</feature>
<dbReference type="PANTHER" id="PTHR43013:SF1">
    <property type="entry name" value="GLUTAMYL-TRNA REDUCTASE"/>
    <property type="match status" value="1"/>
</dbReference>
<dbReference type="GO" id="GO:0008883">
    <property type="term" value="F:glutamyl-tRNA reductase activity"/>
    <property type="evidence" value="ECO:0007669"/>
    <property type="project" value="UniProtKB-UniRule"/>
</dbReference>
<evidence type="ECO:0000256" key="8">
    <source>
        <dbReference type="ARBA" id="ARBA00068659"/>
    </source>
</evidence>
<evidence type="ECO:0000256" key="14">
    <source>
        <dbReference type="RuleBase" id="RU000584"/>
    </source>
</evidence>
<evidence type="ECO:0000256" key="6">
    <source>
        <dbReference type="ARBA" id="ARBA00023244"/>
    </source>
</evidence>
<evidence type="ECO:0000259" key="18">
    <source>
        <dbReference type="Pfam" id="PF05201"/>
    </source>
</evidence>
<dbReference type="GO" id="GO:0019353">
    <property type="term" value="P:protoporphyrinogen IX biosynthetic process from glutamate"/>
    <property type="evidence" value="ECO:0007669"/>
    <property type="project" value="TreeGrafter"/>
</dbReference>
<dbReference type="InterPro" id="IPR015896">
    <property type="entry name" value="4pyrrol_synth_GluRdtase_dimer"/>
</dbReference>
<reference evidence="19 20" key="1">
    <citation type="submission" date="2023-01" db="EMBL/GenBank/DDBJ databases">
        <title>Cultivation and genomic characterization of new, ubiquitous marine nitrite-oxidizing bacteria from the Nitrospirales.</title>
        <authorList>
            <person name="Mueller A.J."/>
            <person name="Daebeler A."/>
            <person name="Herbold C.W."/>
            <person name="Kirkegaard R.H."/>
            <person name="Daims H."/>
        </authorList>
    </citation>
    <scope>NUCLEOTIDE SEQUENCE [LARGE SCALE GENOMIC DNA]</scope>
    <source>
        <strain evidence="19 20">VA</strain>
    </source>
</reference>
<feature type="domain" description="Tetrapyrrole biosynthesis glutamyl-tRNA reductase dimerisation" evidence="16">
    <location>
        <begin position="322"/>
        <end position="420"/>
    </location>
</feature>
<evidence type="ECO:0000313" key="19">
    <source>
        <dbReference type="EMBL" id="WNM59666.1"/>
    </source>
</evidence>
<comment type="function">
    <text evidence="9">Catalyzes the NADPH-dependent reduction of glutamyl-tRNA(Glu) to glutamate 1-semialdehyde (GSA).</text>
</comment>
<dbReference type="SUPFAM" id="SSF51735">
    <property type="entry name" value="NAD(P)-binding Rossmann-fold domains"/>
    <property type="match status" value="1"/>
</dbReference>
<comment type="domain">
    <text evidence="9">Possesses an unusual extended V-shaped dimeric structure with each monomer consisting of three distinct domains arranged along a curved 'spinal' alpha-helix. The N-terminal catalytic domain specifically recognizes the glutamate moiety of the substrate. The second domain is the NADPH-binding domain, and the third C-terminal domain is responsible for dimerization.</text>
</comment>
<feature type="binding site" evidence="9 12">
    <location>
        <begin position="190"/>
        <end position="195"/>
    </location>
    <ligand>
        <name>NADP(+)</name>
        <dbReference type="ChEBI" id="CHEBI:58349"/>
    </ligand>
</feature>
<dbReference type="NCBIfam" id="TIGR01035">
    <property type="entry name" value="hemA"/>
    <property type="match status" value="1"/>
</dbReference>
<dbReference type="CDD" id="cd05213">
    <property type="entry name" value="NAD_bind_Glutamyl_tRNA_reduct"/>
    <property type="match status" value="1"/>
</dbReference>
<feature type="site" description="Important for activity" evidence="9 13">
    <location>
        <position position="100"/>
    </location>
</feature>
<feature type="domain" description="Glutamyl-tRNA reductase N-terminal" evidence="18">
    <location>
        <begin position="6"/>
        <end position="157"/>
    </location>
</feature>
<evidence type="ECO:0000256" key="3">
    <source>
        <dbReference type="ARBA" id="ARBA00012970"/>
    </source>
</evidence>
<dbReference type="PIRSF" id="PIRSF000445">
    <property type="entry name" value="4pyrrol_synth_GluRdtase"/>
    <property type="match status" value="1"/>
</dbReference>
<dbReference type="InterPro" id="IPR036343">
    <property type="entry name" value="GluRdtase_N_sf"/>
</dbReference>
<dbReference type="FunFam" id="3.30.460.30:FF:000001">
    <property type="entry name" value="Glutamyl-tRNA reductase"/>
    <property type="match status" value="1"/>
</dbReference>
<feature type="binding site" evidence="9 11">
    <location>
        <begin position="49"/>
        <end position="52"/>
    </location>
    <ligand>
        <name>substrate</name>
    </ligand>
</feature>
<evidence type="ECO:0000256" key="12">
    <source>
        <dbReference type="PIRSR" id="PIRSR000445-3"/>
    </source>
</evidence>
<evidence type="ECO:0000259" key="17">
    <source>
        <dbReference type="Pfam" id="PF01488"/>
    </source>
</evidence>
<sequence>MNIIVLGLNHRTASVELRELLAIQDSRMGEALGRLMAYSGIKEAMYLGTCNRVEVYAVVEKREWGFRQLEDFLVSTHFSLSSEDLLPHLYRYSDDEAIAHLFRVSASLDSMVVGEPQVLGQVKEAYELALTHRSSGVILNKVVKKAISVGKSVRTNTRIGEYAVSVSYAAVELAKKVFSNLKQRVVLLVGAGEMGKLAAQHLVNQGVKEVLIANRNHHRAFTLAERFHGQAVPYEQLRSTLPKVDIVICATGAPHYVITKDDIEMAVYHRMNRPMFLIDITVPRNIDPAVKDVDNAYVFDIDDLKAHVGHNQEERLKEAETAEHMVREEVGSMVAWVRGLEATPTIVALRKKAEEIKQGELEKVFGRLGELSPKERAAIEGLASAIVNKLLHGPVVTLKSEAQSQNGFAFIEAARRFFELREREIHSGEIQLLEDETGDGVSEEPLPQKDGV</sequence>
<gene>
    <name evidence="9 19" type="primary">hemA</name>
    <name evidence="19" type="ORF">PP769_07905</name>
</gene>
<feature type="binding site" evidence="9 11">
    <location>
        <begin position="115"/>
        <end position="117"/>
    </location>
    <ligand>
        <name>substrate</name>
    </ligand>
</feature>
<proteinExistence type="inferred from homology"/>
<dbReference type="Pfam" id="PF01488">
    <property type="entry name" value="Shikimate_DH"/>
    <property type="match status" value="1"/>
</dbReference>
<dbReference type="FunFam" id="3.40.50.720:FF:000031">
    <property type="entry name" value="Glutamyl-tRNA reductase"/>
    <property type="match status" value="1"/>
</dbReference>
<dbReference type="NCBIfam" id="NF000744">
    <property type="entry name" value="PRK00045.1-3"/>
    <property type="match status" value="1"/>
</dbReference>
<feature type="binding site" evidence="9 11">
    <location>
        <position position="121"/>
    </location>
    <ligand>
        <name>substrate</name>
    </ligand>
</feature>
<dbReference type="EMBL" id="CP116967">
    <property type="protein sequence ID" value="WNM59666.1"/>
    <property type="molecule type" value="Genomic_DNA"/>
</dbReference>
<feature type="compositionally biased region" description="Acidic residues" evidence="15">
    <location>
        <begin position="432"/>
        <end position="442"/>
    </location>
</feature>
<keyword evidence="20" id="KW-1185">Reference proteome</keyword>
<evidence type="ECO:0000256" key="5">
    <source>
        <dbReference type="ARBA" id="ARBA00023002"/>
    </source>
</evidence>
<keyword evidence="4 9" id="KW-0521">NADP</keyword>
<comment type="pathway">
    <text evidence="1 9 14">Porphyrin-containing compound metabolism; protoporphyrin-IX biosynthesis; 5-aminolevulinate from L-glutamyl-tRNA(Glu): step 1/2.</text>
</comment>
<feature type="region of interest" description="Disordered" evidence="15">
    <location>
        <begin position="431"/>
        <end position="452"/>
    </location>
</feature>
<dbReference type="SUPFAM" id="SSF69742">
    <property type="entry name" value="Glutamyl tRNA-reductase catalytic, N-terminal domain"/>
    <property type="match status" value="1"/>
</dbReference>
<accession>A0AA96GLC3</accession>
<dbReference type="HAMAP" id="MF_00087">
    <property type="entry name" value="Glu_tRNA_reductase"/>
    <property type="match status" value="1"/>
</dbReference>
<dbReference type="InterPro" id="IPR006151">
    <property type="entry name" value="Shikm_DH/Glu-tRNA_Rdtase"/>
</dbReference>
<evidence type="ECO:0000256" key="7">
    <source>
        <dbReference type="ARBA" id="ARBA00047464"/>
    </source>
</evidence>
<dbReference type="KEGG" id="nall:PP769_07905"/>